<dbReference type="EMBL" id="CP042807">
    <property type="protein sequence ID" value="QEE25824.1"/>
    <property type="molecule type" value="Genomic_DNA"/>
</dbReference>
<proteinExistence type="inferred from homology"/>
<dbReference type="SUPFAM" id="SSF51316">
    <property type="entry name" value="Mss4-like"/>
    <property type="match status" value="1"/>
</dbReference>
<protein>
    <submittedName>
        <fullName evidence="6">GFA family protein</fullName>
    </submittedName>
</protein>
<evidence type="ECO:0000256" key="1">
    <source>
        <dbReference type="ARBA" id="ARBA00005495"/>
    </source>
</evidence>
<organism evidence="6 7">
    <name type="scientific">Rhodanobacter glycinis</name>
    <dbReference type="NCBI Taxonomy" id="582702"/>
    <lineage>
        <taxon>Bacteria</taxon>
        <taxon>Pseudomonadati</taxon>
        <taxon>Pseudomonadota</taxon>
        <taxon>Gammaproteobacteria</taxon>
        <taxon>Lysobacterales</taxon>
        <taxon>Rhodanobacteraceae</taxon>
        <taxon>Rhodanobacter</taxon>
    </lineage>
</organism>
<dbReference type="InterPro" id="IPR011057">
    <property type="entry name" value="Mss4-like_sf"/>
</dbReference>
<dbReference type="PROSITE" id="PS51891">
    <property type="entry name" value="CENP_V_GFA"/>
    <property type="match status" value="1"/>
</dbReference>
<dbReference type="PANTHER" id="PTHR33337:SF40">
    <property type="entry name" value="CENP-V_GFA DOMAIN-CONTAINING PROTEIN-RELATED"/>
    <property type="match status" value="1"/>
</dbReference>
<keyword evidence="3" id="KW-0862">Zinc</keyword>
<gene>
    <name evidence="6" type="ORF">CS053_15885</name>
</gene>
<dbReference type="Gene3D" id="3.90.1590.10">
    <property type="entry name" value="glutathione-dependent formaldehyde- activating enzyme (gfa)"/>
    <property type="match status" value="1"/>
</dbReference>
<dbReference type="RefSeq" id="WP_147628114.1">
    <property type="nucleotide sequence ID" value="NZ_CP042807.1"/>
</dbReference>
<reference evidence="6 7" key="1">
    <citation type="submission" date="2019-08" db="EMBL/GenBank/DDBJ databases">
        <title>Complete genome sequence of Rhodanobacter glycinis strain T01E-68 isolated from tomato root.</title>
        <authorList>
            <person name="Weon H.-Y."/>
            <person name="Lee S.A."/>
        </authorList>
    </citation>
    <scope>NUCLEOTIDE SEQUENCE [LARGE SCALE GENOMIC DNA]</scope>
    <source>
        <strain evidence="6 7">T01E-68</strain>
    </source>
</reference>
<dbReference type="GO" id="GO:0016846">
    <property type="term" value="F:carbon-sulfur lyase activity"/>
    <property type="evidence" value="ECO:0007669"/>
    <property type="project" value="InterPro"/>
</dbReference>
<dbReference type="KEGG" id="rgl:CS053_15885"/>
<evidence type="ECO:0000256" key="2">
    <source>
        <dbReference type="ARBA" id="ARBA00022723"/>
    </source>
</evidence>
<comment type="similarity">
    <text evidence="1">Belongs to the Gfa family.</text>
</comment>
<keyword evidence="4" id="KW-0456">Lyase</keyword>
<evidence type="ECO:0000313" key="7">
    <source>
        <dbReference type="Proteomes" id="UP000321807"/>
    </source>
</evidence>
<name>A0A5B9E2P7_9GAMM</name>
<evidence type="ECO:0000259" key="5">
    <source>
        <dbReference type="PROSITE" id="PS51891"/>
    </source>
</evidence>
<sequence>MNKIIHSASCSCGQLKAQATADPIRVSVCHCLACQQRTGSVFGVVARFPSASVTISGKSSEYVRAGDEGSKATFHFCPVCGSTVYYTSDAMEGHVAIPVGAFADPQFPGPTLSVYEERMHSWVSMPSDIEHIA</sequence>
<evidence type="ECO:0000256" key="4">
    <source>
        <dbReference type="ARBA" id="ARBA00023239"/>
    </source>
</evidence>
<evidence type="ECO:0000313" key="6">
    <source>
        <dbReference type="EMBL" id="QEE25824.1"/>
    </source>
</evidence>
<evidence type="ECO:0000256" key="3">
    <source>
        <dbReference type="ARBA" id="ARBA00022833"/>
    </source>
</evidence>
<dbReference type="InterPro" id="IPR006913">
    <property type="entry name" value="CENP-V/GFA"/>
</dbReference>
<accession>A0A5B9E2P7</accession>
<dbReference type="Proteomes" id="UP000321807">
    <property type="component" value="Chromosome"/>
</dbReference>
<keyword evidence="2" id="KW-0479">Metal-binding</keyword>
<dbReference type="PANTHER" id="PTHR33337">
    <property type="entry name" value="GFA DOMAIN-CONTAINING PROTEIN"/>
    <property type="match status" value="1"/>
</dbReference>
<dbReference type="AlphaFoldDB" id="A0A5B9E2P7"/>
<dbReference type="GO" id="GO:0046872">
    <property type="term" value="F:metal ion binding"/>
    <property type="evidence" value="ECO:0007669"/>
    <property type="project" value="UniProtKB-KW"/>
</dbReference>
<feature type="domain" description="CENP-V/GFA" evidence="5">
    <location>
        <begin position="6"/>
        <end position="116"/>
    </location>
</feature>
<dbReference type="Pfam" id="PF04828">
    <property type="entry name" value="GFA"/>
    <property type="match status" value="1"/>
</dbReference>